<proteinExistence type="predicted"/>
<gene>
    <name evidence="1" type="ORF">H3V53_04505</name>
</gene>
<reference evidence="1 2" key="1">
    <citation type="journal article" date="2022" name="Arch. Microbiol.">
        <title>Paraburkholderia bengalensis sp. nov. isolated from roots of Oryza sativa, IR64.</title>
        <authorList>
            <person name="Nag P."/>
            <person name="Mondal N."/>
            <person name="Sarkar J."/>
            <person name="Das S."/>
        </authorList>
    </citation>
    <scope>NUCLEOTIDE SEQUENCE [LARGE SCALE GENOMIC DNA]</scope>
    <source>
        <strain evidence="1 2">IR64_4_BI</strain>
    </source>
</reference>
<evidence type="ECO:0000313" key="1">
    <source>
        <dbReference type="EMBL" id="MEI5996492.1"/>
    </source>
</evidence>
<protein>
    <recommendedName>
        <fullName evidence="3">Cyclic nucleotide-binding domain-containing protein</fullName>
    </recommendedName>
</protein>
<comment type="caution">
    <text evidence="1">The sequence shown here is derived from an EMBL/GenBank/DDBJ whole genome shotgun (WGS) entry which is preliminary data.</text>
</comment>
<dbReference type="InterPro" id="IPR014710">
    <property type="entry name" value="RmlC-like_jellyroll"/>
</dbReference>
<dbReference type="SUPFAM" id="SSF51206">
    <property type="entry name" value="cAMP-binding domain-like"/>
    <property type="match status" value="1"/>
</dbReference>
<dbReference type="InterPro" id="IPR018490">
    <property type="entry name" value="cNMP-bd_dom_sf"/>
</dbReference>
<dbReference type="Gene3D" id="2.60.120.10">
    <property type="entry name" value="Jelly Rolls"/>
    <property type="match status" value="1"/>
</dbReference>
<evidence type="ECO:0008006" key="3">
    <source>
        <dbReference type="Google" id="ProtNLM"/>
    </source>
</evidence>
<accession>A0ABU8ILM1</accession>
<dbReference type="Proteomes" id="UP001386437">
    <property type="component" value="Unassembled WGS sequence"/>
</dbReference>
<dbReference type="RefSeq" id="WP_336596919.1">
    <property type="nucleotide sequence ID" value="NZ_JACFYJ010000004.1"/>
</dbReference>
<sequence>MAINEKRSYLVADNSMLLLQLSHGRMYNAQQACVGPDKTAVAGRRWSIGIIGRQAGRQWLREQLTEFSIVAGDIVAREDETRSSFYVVLQGEVAATRLSRGQQIPTLRLLRQAFSEPSRCYREHLPLAHSGRSPMGALRCGQRGRFGN</sequence>
<name>A0ABU8ILM1_9BURK</name>
<evidence type="ECO:0000313" key="2">
    <source>
        <dbReference type="Proteomes" id="UP001386437"/>
    </source>
</evidence>
<organism evidence="1 2">
    <name type="scientific">Paraburkholderia bengalensis</name>
    <dbReference type="NCBI Taxonomy" id="2747562"/>
    <lineage>
        <taxon>Bacteria</taxon>
        <taxon>Pseudomonadati</taxon>
        <taxon>Pseudomonadota</taxon>
        <taxon>Betaproteobacteria</taxon>
        <taxon>Burkholderiales</taxon>
        <taxon>Burkholderiaceae</taxon>
        <taxon>Paraburkholderia</taxon>
    </lineage>
</organism>
<dbReference type="EMBL" id="JACFYJ010000004">
    <property type="protein sequence ID" value="MEI5996492.1"/>
    <property type="molecule type" value="Genomic_DNA"/>
</dbReference>
<keyword evidence="2" id="KW-1185">Reference proteome</keyword>